<organism evidence="1 2">
    <name type="scientific">Coemansia spiralis</name>
    <dbReference type="NCBI Taxonomy" id="417178"/>
    <lineage>
        <taxon>Eukaryota</taxon>
        <taxon>Fungi</taxon>
        <taxon>Fungi incertae sedis</taxon>
        <taxon>Zoopagomycota</taxon>
        <taxon>Kickxellomycotina</taxon>
        <taxon>Kickxellomycetes</taxon>
        <taxon>Kickxellales</taxon>
        <taxon>Kickxellaceae</taxon>
        <taxon>Coemansia</taxon>
    </lineage>
</organism>
<protein>
    <submittedName>
        <fullName evidence="1">Uncharacterized protein</fullName>
    </submittedName>
</protein>
<proteinExistence type="predicted"/>
<evidence type="ECO:0000313" key="1">
    <source>
        <dbReference type="EMBL" id="KAJ2684566.1"/>
    </source>
</evidence>
<dbReference type="Proteomes" id="UP001151516">
    <property type="component" value="Unassembled WGS sequence"/>
</dbReference>
<dbReference type="EMBL" id="JANBTX010000202">
    <property type="protein sequence ID" value="KAJ2684566.1"/>
    <property type="molecule type" value="Genomic_DNA"/>
</dbReference>
<dbReference type="AlphaFoldDB" id="A0A9W8GIT7"/>
<accession>A0A9W8GIT7</accession>
<comment type="caution">
    <text evidence="1">The sequence shown here is derived from an EMBL/GenBank/DDBJ whole genome shotgun (WGS) entry which is preliminary data.</text>
</comment>
<name>A0A9W8GIT7_9FUNG</name>
<reference evidence="1" key="1">
    <citation type="submission" date="2022-07" db="EMBL/GenBank/DDBJ databases">
        <title>Phylogenomic reconstructions and comparative analyses of Kickxellomycotina fungi.</title>
        <authorList>
            <person name="Reynolds N.K."/>
            <person name="Stajich J.E."/>
            <person name="Barry K."/>
            <person name="Grigoriev I.V."/>
            <person name="Crous P."/>
            <person name="Smith M.E."/>
        </authorList>
    </citation>
    <scope>NUCLEOTIDE SEQUENCE</scope>
    <source>
        <strain evidence="1">CBS 109367</strain>
    </source>
</reference>
<sequence length="90" mass="9986">MDGAPFDYFRSSIDQLAMTKQLLLACIDMPEQEVGGISQSNIHVDLAEDVVDAGAVEPLTHERLDEIKRGIGVSKSTWENLREKYPPGNQ</sequence>
<keyword evidence="2" id="KW-1185">Reference proteome</keyword>
<gene>
    <name evidence="1" type="ORF">IWW39_004825</name>
</gene>
<evidence type="ECO:0000313" key="2">
    <source>
        <dbReference type="Proteomes" id="UP001151516"/>
    </source>
</evidence>